<proteinExistence type="predicted"/>
<dbReference type="PROSITE" id="PS00108">
    <property type="entry name" value="PROTEIN_KINASE_ST"/>
    <property type="match status" value="1"/>
</dbReference>
<dbReference type="PANTHER" id="PTHR24343">
    <property type="entry name" value="SERINE/THREONINE KINASE"/>
    <property type="match status" value="1"/>
</dbReference>
<dbReference type="InterPro" id="IPR008271">
    <property type="entry name" value="Ser/Thr_kinase_AS"/>
</dbReference>
<keyword evidence="6 9" id="KW-0067">ATP-binding</keyword>
<dbReference type="PANTHER" id="PTHR24343:SF137">
    <property type="entry name" value="SERINE_THREONINE-PROTEIN KINASE HRK1"/>
    <property type="match status" value="1"/>
</dbReference>
<dbReference type="SUPFAM" id="SSF56112">
    <property type="entry name" value="Protein kinase-like (PK-like)"/>
    <property type="match status" value="1"/>
</dbReference>
<accession>A0A0H5C443</accession>
<sequence length="591" mass="66262">MHFGVKKKSFFGIHLKDTSRDSTRTSTNESIDSKKSASGGHEQDHRQSVAQATSAHDSQSTTRSNTTEQNNNGGNNGHQSSSMLELKRFFRPSKKPSRPASPSATPSKRNLNDASASVLNLAVHDEQLDEGGILAKKYGNMGKILGSGVGGSVRLLVRPSDGVTFAVKEFRPRRPNEAEKDYAKKCTAEFCIGSTLHHPNIIQTLDITHEKGHYFEVMEYCPVDFFAVVMSGKMLRGEINCCFRQICEGVKYLHSMGIAHRDLKLDNCVMTADGILKVIDFGSAVVFRYPFEEELVKAHGICGSDPYLAPEVLTHQRYDAQPVDIWSIGIIYCCMTLKRFPWKAPKHTDPSFKLYNLPDDEPHDYEKAASAHKELLRRKREEKKKNEEAHDKASKDEDAITDALDKTHLDEHKGEAESEKPKEEQAESEKPKEGRAESEKPKEEQAESEKPKEEQAEKHTEVVKPEVEQKVEKKQVETNCAGAVSSVSVNDAPAKATKQDSTQRAHHHQIHGPYRLMRLLPHAARPVISRMLAVDPKARATFEDIFNDSWFSEIVPCTQDSKGKVVHAPGHIHTEVKEEEAHLESYKEKAK</sequence>
<feature type="domain" description="Protein kinase" evidence="11">
    <location>
        <begin position="139"/>
        <end position="551"/>
    </location>
</feature>
<feature type="compositionally biased region" description="Basic and acidic residues" evidence="10">
    <location>
        <begin position="14"/>
        <end position="23"/>
    </location>
</feature>
<feature type="compositionally biased region" description="Polar residues" evidence="10">
    <location>
        <begin position="48"/>
        <end position="69"/>
    </location>
</feature>
<evidence type="ECO:0000256" key="5">
    <source>
        <dbReference type="ARBA" id="ARBA00022777"/>
    </source>
</evidence>
<evidence type="ECO:0000256" key="8">
    <source>
        <dbReference type="ARBA" id="ARBA00048679"/>
    </source>
</evidence>
<keyword evidence="5" id="KW-0418">Kinase</keyword>
<evidence type="ECO:0000256" key="1">
    <source>
        <dbReference type="ARBA" id="ARBA00012513"/>
    </source>
</evidence>
<gene>
    <name evidence="12" type="primary">HRK1</name>
    <name evidence="12" type="ORF">BN1211_2875</name>
</gene>
<reference evidence="13" key="1">
    <citation type="journal article" date="2015" name="J. Biotechnol.">
        <title>The structure of the Cyberlindnera jadinii genome and its relation to Candida utilis analyzed by the occurrence of single nucleotide polymorphisms.</title>
        <authorList>
            <person name="Rupp O."/>
            <person name="Brinkrolf K."/>
            <person name="Buerth C."/>
            <person name="Kunigo M."/>
            <person name="Schneider J."/>
            <person name="Jaenicke S."/>
            <person name="Goesmann A."/>
            <person name="Puehler A."/>
            <person name="Jaeger K.-E."/>
            <person name="Ernst J.F."/>
        </authorList>
    </citation>
    <scope>NUCLEOTIDE SEQUENCE [LARGE SCALE GENOMIC DNA]</scope>
    <source>
        <strain evidence="13">ATCC 18201 / CBS 1600 / BCRC 20928 / JCM 3617 / NBRC 0987 / NRRL Y-1542</strain>
    </source>
</reference>
<dbReference type="InterPro" id="IPR017441">
    <property type="entry name" value="Protein_kinase_ATP_BS"/>
</dbReference>
<comment type="catalytic activity">
    <reaction evidence="8">
        <text>L-seryl-[protein] + ATP = O-phospho-L-seryl-[protein] + ADP + H(+)</text>
        <dbReference type="Rhea" id="RHEA:17989"/>
        <dbReference type="Rhea" id="RHEA-COMP:9863"/>
        <dbReference type="Rhea" id="RHEA-COMP:11604"/>
        <dbReference type="ChEBI" id="CHEBI:15378"/>
        <dbReference type="ChEBI" id="CHEBI:29999"/>
        <dbReference type="ChEBI" id="CHEBI:30616"/>
        <dbReference type="ChEBI" id="CHEBI:83421"/>
        <dbReference type="ChEBI" id="CHEBI:456216"/>
        <dbReference type="EC" id="2.7.11.1"/>
    </reaction>
</comment>
<dbReference type="InterPro" id="IPR011009">
    <property type="entry name" value="Kinase-like_dom_sf"/>
</dbReference>
<feature type="compositionally biased region" description="Low complexity" evidence="10">
    <location>
        <begin position="98"/>
        <end position="109"/>
    </location>
</feature>
<evidence type="ECO:0000256" key="9">
    <source>
        <dbReference type="PROSITE-ProRule" id="PRU10141"/>
    </source>
</evidence>
<protein>
    <recommendedName>
        <fullName evidence="1">non-specific serine/threonine protein kinase</fullName>
        <ecNumber evidence="1">2.7.11.1</ecNumber>
    </recommendedName>
</protein>
<feature type="region of interest" description="Disordered" evidence="10">
    <location>
        <begin position="92"/>
        <end position="111"/>
    </location>
</feature>
<keyword evidence="2" id="KW-0723">Serine/threonine-protein kinase</keyword>
<name>A0A0H5C443_CYBJN</name>
<dbReference type="SMART" id="SM00220">
    <property type="entry name" value="S_TKc"/>
    <property type="match status" value="1"/>
</dbReference>
<evidence type="ECO:0000256" key="2">
    <source>
        <dbReference type="ARBA" id="ARBA00022527"/>
    </source>
</evidence>
<evidence type="ECO:0000256" key="10">
    <source>
        <dbReference type="SAM" id="MobiDB-lite"/>
    </source>
</evidence>
<dbReference type="AlphaFoldDB" id="A0A0H5C443"/>
<evidence type="ECO:0000256" key="7">
    <source>
        <dbReference type="ARBA" id="ARBA00047899"/>
    </source>
</evidence>
<dbReference type="EC" id="2.7.11.1" evidence="1"/>
<evidence type="ECO:0000259" key="11">
    <source>
        <dbReference type="PROSITE" id="PS50011"/>
    </source>
</evidence>
<feature type="binding site" evidence="9">
    <location>
        <position position="168"/>
    </location>
    <ligand>
        <name>ATP</name>
        <dbReference type="ChEBI" id="CHEBI:30616"/>
    </ligand>
</feature>
<dbReference type="Pfam" id="PF00069">
    <property type="entry name" value="Pkinase"/>
    <property type="match status" value="1"/>
</dbReference>
<evidence type="ECO:0000256" key="4">
    <source>
        <dbReference type="ARBA" id="ARBA00022741"/>
    </source>
</evidence>
<evidence type="ECO:0000313" key="13">
    <source>
        <dbReference type="Proteomes" id="UP000038830"/>
    </source>
</evidence>
<evidence type="ECO:0000256" key="6">
    <source>
        <dbReference type="ARBA" id="ARBA00022840"/>
    </source>
</evidence>
<keyword evidence="3" id="KW-0808">Transferase</keyword>
<dbReference type="GO" id="GO:0005524">
    <property type="term" value="F:ATP binding"/>
    <property type="evidence" value="ECO:0007669"/>
    <property type="project" value="UniProtKB-UniRule"/>
</dbReference>
<organism evidence="12 13">
    <name type="scientific">Cyberlindnera jadinii (strain ATCC 18201 / CBS 1600 / BCRC 20928 / JCM 3617 / NBRC 0987 / NRRL Y-1542)</name>
    <name type="common">Torula yeast</name>
    <name type="synonym">Candida utilis</name>
    <dbReference type="NCBI Taxonomy" id="983966"/>
    <lineage>
        <taxon>Eukaryota</taxon>
        <taxon>Fungi</taxon>
        <taxon>Dikarya</taxon>
        <taxon>Ascomycota</taxon>
        <taxon>Saccharomycotina</taxon>
        <taxon>Saccharomycetes</taxon>
        <taxon>Phaffomycetales</taxon>
        <taxon>Phaffomycetaceae</taxon>
        <taxon>Cyberlindnera</taxon>
    </lineage>
</organism>
<evidence type="ECO:0000256" key="3">
    <source>
        <dbReference type="ARBA" id="ARBA00022679"/>
    </source>
</evidence>
<feature type="compositionally biased region" description="Basic and acidic residues" evidence="10">
    <location>
        <begin position="383"/>
        <end position="475"/>
    </location>
</feature>
<dbReference type="InterPro" id="IPR000719">
    <property type="entry name" value="Prot_kinase_dom"/>
</dbReference>
<feature type="region of interest" description="Disordered" evidence="10">
    <location>
        <begin position="375"/>
        <end position="475"/>
    </location>
</feature>
<dbReference type="Gene3D" id="1.10.510.10">
    <property type="entry name" value="Transferase(Phosphotransferase) domain 1"/>
    <property type="match status" value="2"/>
</dbReference>
<feature type="region of interest" description="Disordered" evidence="10">
    <location>
        <begin position="1"/>
        <end position="82"/>
    </location>
</feature>
<feature type="compositionally biased region" description="Basic and acidic residues" evidence="10">
    <location>
        <begin position="31"/>
        <end position="47"/>
    </location>
</feature>
<dbReference type="Proteomes" id="UP000038830">
    <property type="component" value="Unassembled WGS sequence"/>
</dbReference>
<dbReference type="GO" id="GO:0004674">
    <property type="term" value="F:protein serine/threonine kinase activity"/>
    <property type="evidence" value="ECO:0007669"/>
    <property type="project" value="UniProtKB-KW"/>
</dbReference>
<dbReference type="GO" id="GO:0005829">
    <property type="term" value="C:cytosol"/>
    <property type="evidence" value="ECO:0007669"/>
    <property type="project" value="TreeGrafter"/>
</dbReference>
<comment type="catalytic activity">
    <reaction evidence="7">
        <text>L-threonyl-[protein] + ATP = O-phospho-L-threonyl-[protein] + ADP + H(+)</text>
        <dbReference type="Rhea" id="RHEA:46608"/>
        <dbReference type="Rhea" id="RHEA-COMP:11060"/>
        <dbReference type="Rhea" id="RHEA-COMP:11605"/>
        <dbReference type="ChEBI" id="CHEBI:15378"/>
        <dbReference type="ChEBI" id="CHEBI:30013"/>
        <dbReference type="ChEBI" id="CHEBI:30616"/>
        <dbReference type="ChEBI" id="CHEBI:61977"/>
        <dbReference type="ChEBI" id="CHEBI:456216"/>
        <dbReference type="EC" id="2.7.11.1"/>
    </reaction>
</comment>
<dbReference type="PROSITE" id="PS50011">
    <property type="entry name" value="PROTEIN_KINASE_DOM"/>
    <property type="match status" value="1"/>
</dbReference>
<evidence type="ECO:0000313" key="12">
    <source>
        <dbReference type="EMBL" id="CEP22502.1"/>
    </source>
</evidence>
<dbReference type="PROSITE" id="PS00107">
    <property type="entry name" value="PROTEIN_KINASE_ATP"/>
    <property type="match status" value="1"/>
</dbReference>
<dbReference type="EMBL" id="CDQK01000003">
    <property type="protein sequence ID" value="CEP22502.1"/>
    <property type="molecule type" value="Genomic_DNA"/>
</dbReference>
<keyword evidence="4 9" id="KW-0547">Nucleotide-binding</keyword>